<dbReference type="InterPro" id="IPR016167">
    <property type="entry name" value="FAD-bd_PCMH_sub1"/>
</dbReference>
<dbReference type="InterPro" id="IPR050416">
    <property type="entry name" value="FAD-linked_Oxidoreductase"/>
</dbReference>
<evidence type="ECO:0000256" key="2">
    <source>
        <dbReference type="ARBA" id="ARBA00005466"/>
    </source>
</evidence>
<proteinExistence type="inferred from homology"/>
<dbReference type="InterPro" id="IPR036318">
    <property type="entry name" value="FAD-bd_PCMH-like_sf"/>
</dbReference>
<sequence>MADSAEATGLTTPGFSRRSLIRGAGSLVAAAAAGTLYSGTAAATVDSTAWTDLRSRLRGKLVLPEDSEYGEVKALFDRRFDGNAPLGVVEVAQPQDVQAAVSFARDHGLPIAARSGGHSFVGASASTGALVIDVRGLDHINVDADQVTVGAGVTSLAAVTRLAESDLALPIGVCASVGLTGLTVGGGLGADARRYGMTCDRLVAAELVLPNGDTIRADATTAPDLFWALRGAGGTTGILTSSTYRTIRATAKDMVRLTFPGDKAARVLNGWAQWMPTADRGVYASVLISADDGLRCLVRMVCPAGTGAAAAADLSAAAGVEPSAADHRTLDHLAAVHDLDSGRPRPGSIRVAGSDVVAQLSPAAVDTIVDVITARSHSGGSGLVVAEPLDGAIQETAPDATAFPWRAHAAALEWVVRTPNPVDEAHDWILSANRAVAAFSSGAYLNHVQPTDTMLRCFAHNFPRLQLVRQTTDPDRRLRWGING</sequence>
<dbReference type="Gene3D" id="3.30.465.10">
    <property type="match status" value="1"/>
</dbReference>
<dbReference type="PANTHER" id="PTHR42973">
    <property type="entry name" value="BINDING OXIDOREDUCTASE, PUTATIVE (AFU_ORTHOLOGUE AFUA_1G17690)-RELATED"/>
    <property type="match status" value="1"/>
</dbReference>
<evidence type="ECO:0000256" key="1">
    <source>
        <dbReference type="ARBA" id="ARBA00001974"/>
    </source>
</evidence>
<dbReference type="PROSITE" id="PS00862">
    <property type="entry name" value="OX2_COVAL_FAD"/>
    <property type="match status" value="1"/>
</dbReference>
<dbReference type="Pfam" id="PF01565">
    <property type="entry name" value="FAD_binding_4"/>
    <property type="match status" value="1"/>
</dbReference>
<dbReference type="EMBL" id="BJXA01000016">
    <property type="protein sequence ID" value="GEM38502.1"/>
    <property type="molecule type" value="Genomic_DNA"/>
</dbReference>
<dbReference type="Gene3D" id="3.30.43.10">
    <property type="entry name" value="Uridine Diphospho-n-acetylenolpyruvylglucosamine Reductase, domain 2"/>
    <property type="match status" value="1"/>
</dbReference>
<dbReference type="InterPro" id="IPR016166">
    <property type="entry name" value="FAD-bd_PCMH"/>
</dbReference>
<dbReference type="InterPro" id="IPR016169">
    <property type="entry name" value="FAD-bd_PCMH_sub2"/>
</dbReference>
<dbReference type="Gene3D" id="3.40.462.20">
    <property type="match status" value="1"/>
</dbReference>
<keyword evidence="3" id="KW-0285">Flavoprotein</keyword>
<name>A0A511MCW9_9NOCA</name>
<protein>
    <submittedName>
        <fullName evidence="7">Oxidoreductase</fullName>
    </submittedName>
</protein>
<gene>
    <name evidence="7" type="ORF">NN4_30210</name>
</gene>
<evidence type="ECO:0000313" key="8">
    <source>
        <dbReference type="Proteomes" id="UP000321424"/>
    </source>
</evidence>
<feature type="domain" description="FAD-binding PCMH-type" evidence="6">
    <location>
        <begin position="81"/>
        <end position="249"/>
    </location>
</feature>
<dbReference type="InterPro" id="IPR006094">
    <property type="entry name" value="Oxid_FAD_bind_N"/>
</dbReference>
<dbReference type="RefSeq" id="WP_147130829.1">
    <property type="nucleotide sequence ID" value="NZ_BJXA01000016.1"/>
</dbReference>
<dbReference type="GO" id="GO:0071949">
    <property type="term" value="F:FAD binding"/>
    <property type="evidence" value="ECO:0007669"/>
    <property type="project" value="InterPro"/>
</dbReference>
<evidence type="ECO:0000256" key="3">
    <source>
        <dbReference type="ARBA" id="ARBA00022630"/>
    </source>
</evidence>
<organism evidence="7 8">
    <name type="scientific">Nocardia ninae NBRC 108245</name>
    <dbReference type="NCBI Taxonomy" id="1210091"/>
    <lineage>
        <taxon>Bacteria</taxon>
        <taxon>Bacillati</taxon>
        <taxon>Actinomycetota</taxon>
        <taxon>Actinomycetes</taxon>
        <taxon>Mycobacteriales</taxon>
        <taxon>Nocardiaceae</taxon>
        <taxon>Nocardia</taxon>
    </lineage>
</organism>
<dbReference type="OrthoDB" id="545125at2"/>
<evidence type="ECO:0000256" key="4">
    <source>
        <dbReference type="ARBA" id="ARBA00022827"/>
    </source>
</evidence>
<accession>A0A511MCW9</accession>
<keyword evidence="4" id="KW-0274">FAD</keyword>
<evidence type="ECO:0000256" key="5">
    <source>
        <dbReference type="ARBA" id="ARBA00023002"/>
    </source>
</evidence>
<evidence type="ECO:0000259" key="6">
    <source>
        <dbReference type="PROSITE" id="PS51387"/>
    </source>
</evidence>
<dbReference type="PROSITE" id="PS51318">
    <property type="entry name" value="TAT"/>
    <property type="match status" value="1"/>
</dbReference>
<comment type="caution">
    <text evidence="7">The sequence shown here is derived from an EMBL/GenBank/DDBJ whole genome shotgun (WGS) entry which is preliminary data.</text>
</comment>
<dbReference type="Proteomes" id="UP000321424">
    <property type="component" value="Unassembled WGS sequence"/>
</dbReference>
<keyword evidence="8" id="KW-1185">Reference proteome</keyword>
<comment type="similarity">
    <text evidence="2">Belongs to the oxygen-dependent FAD-linked oxidoreductase family.</text>
</comment>
<comment type="cofactor">
    <cofactor evidence="1">
        <name>FAD</name>
        <dbReference type="ChEBI" id="CHEBI:57692"/>
    </cofactor>
</comment>
<reference evidence="7 8" key="1">
    <citation type="submission" date="2019-07" db="EMBL/GenBank/DDBJ databases">
        <title>Whole genome shotgun sequence of Nocardia ninae NBRC 108245.</title>
        <authorList>
            <person name="Hosoyama A."/>
            <person name="Uohara A."/>
            <person name="Ohji S."/>
            <person name="Ichikawa N."/>
        </authorList>
    </citation>
    <scope>NUCLEOTIDE SEQUENCE [LARGE SCALE GENOMIC DNA]</scope>
    <source>
        <strain evidence="7 8">NBRC 108245</strain>
    </source>
</reference>
<dbReference type="GO" id="GO:0016491">
    <property type="term" value="F:oxidoreductase activity"/>
    <property type="evidence" value="ECO:0007669"/>
    <property type="project" value="UniProtKB-KW"/>
</dbReference>
<evidence type="ECO:0000313" key="7">
    <source>
        <dbReference type="EMBL" id="GEM38502.1"/>
    </source>
</evidence>
<dbReference type="PROSITE" id="PS51387">
    <property type="entry name" value="FAD_PCMH"/>
    <property type="match status" value="1"/>
</dbReference>
<dbReference type="PANTHER" id="PTHR42973:SF39">
    <property type="entry name" value="FAD-BINDING PCMH-TYPE DOMAIN-CONTAINING PROTEIN"/>
    <property type="match status" value="1"/>
</dbReference>
<dbReference type="InterPro" id="IPR006093">
    <property type="entry name" value="Oxy_OxRdtase_FAD_BS"/>
</dbReference>
<dbReference type="AlphaFoldDB" id="A0A511MCW9"/>
<dbReference type="SUPFAM" id="SSF56176">
    <property type="entry name" value="FAD-binding/transporter-associated domain-like"/>
    <property type="match status" value="1"/>
</dbReference>
<keyword evidence="5" id="KW-0560">Oxidoreductase</keyword>
<dbReference type="InterPro" id="IPR006311">
    <property type="entry name" value="TAT_signal"/>
</dbReference>